<evidence type="ECO:0000313" key="3">
    <source>
        <dbReference type="EMBL" id="CAG9766606.1"/>
    </source>
</evidence>
<feature type="compositionally biased region" description="Basic and acidic residues" evidence="1">
    <location>
        <begin position="297"/>
        <end position="308"/>
    </location>
</feature>
<evidence type="ECO:0000313" key="4">
    <source>
        <dbReference type="Proteomes" id="UP001152799"/>
    </source>
</evidence>
<feature type="compositionally biased region" description="Low complexity" evidence="1">
    <location>
        <begin position="276"/>
        <end position="291"/>
    </location>
</feature>
<evidence type="ECO:0000256" key="1">
    <source>
        <dbReference type="SAM" id="MobiDB-lite"/>
    </source>
</evidence>
<keyword evidence="4" id="KW-1185">Reference proteome</keyword>
<dbReference type="EMBL" id="OU892279">
    <property type="protein sequence ID" value="CAG9766606.1"/>
    <property type="molecule type" value="Genomic_DNA"/>
</dbReference>
<name>A0A9N9MT75_9CUCU</name>
<feature type="chain" id="PRO_5040221639" evidence="2">
    <location>
        <begin position="20"/>
        <end position="308"/>
    </location>
</feature>
<feature type="signal peptide" evidence="2">
    <location>
        <begin position="1"/>
        <end position="19"/>
    </location>
</feature>
<feature type="region of interest" description="Disordered" evidence="1">
    <location>
        <begin position="242"/>
        <end position="308"/>
    </location>
</feature>
<dbReference type="Proteomes" id="UP001152799">
    <property type="component" value="Chromosome 3"/>
</dbReference>
<reference evidence="3" key="1">
    <citation type="submission" date="2022-01" db="EMBL/GenBank/DDBJ databases">
        <authorList>
            <person name="King R."/>
        </authorList>
    </citation>
    <scope>NUCLEOTIDE SEQUENCE</scope>
</reference>
<sequence length="308" mass="33469">MKAFLAAIALCVLAVASEAKLGGSGTTTRYWTPALGKKTKPLRLQSTLVAKIVPLKCSLLYALAVVRTVLPTCVTAFKHTLILRTESLASTNQTVAIVGEDIDLLIIMMGLSTSPNVYLLKPGKEKTPQLLYQPQSAVKQNLAKHMMFLHAMSGCDSTSSLEETVGKFLDLSVQQVDIAAAGEKFVVALYEADHLTTSLNVLRYKHKCRTYCGSRCGSRRADLFCRKVCINCPDTCTNVDETTDLDGQEDDPPFAPPLSEEGETSEVEEHPQHPATPSTEEPEPGSSSSITHPTPESSRDPAKRMKCK</sequence>
<evidence type="ECO:0000256" key="2">
    <source>
        <dbReference type="SAM" id="SignalP"/>
    </source>
</evidence>
<dbReference type="AlphaFoldDB" id="A0A9N9MT75"/>
<keyword evidence="2" id="KW-0732">Signal</keyword>
<protein>
    <submittedName>
        <fullName evidence="3">Uncharacterized protein</fullName>
    </submittedName>
</protein>
<dbReference type="OrthoDB" id="6746683at2759"/>
<organism evidence="3 4">
    <name type="scientific">Ceutorhynchus assimilis</name>
    <name type="common">cabbage seed weevil</name>
    <dbReference type="NCBI Taxonomy" id="467358"/>
    <lineage>
        <taxon>Eukaryota</taxon>
        <taxon>Metazoa</taxon>
        <taxon>Ecdysozoa</taxon>
        <taxon>Arthropoda</taxon>
        <taxon>Hexapoda</taxon>
        <taxon>Insecta</taxon>
        <taxon>Pterygota</taxon>
        <taxon>Neoptera</taxon>
        <taxon>Endopterygota</taxon>
        <taxon>Coleoptera</taxon>
        <taxon>Polyphaga</taxon>
        <taxon>Cucujiformia</taxon>
        <taxon>Curculionidae</taxon>
        <taxon>Ceutorhynchinae</taxon>
        <taxon>Ceutorhynchus</taxon>
    </lineage>
</organism>
<proteinExistence type="predicted"/>
<feature type="compositionally biased region" description="Acidic residues" evidence="1">
    <location>
        <begin position="242"/>
        <end position="252"/>
    </location>
</feature>
<accession>A0A9N9MT75</accession>
<gene>
    <name evidence="3" type="ORF">CEUTPL_LOCUS7185</name>
</gene>